<organism evidence="6 7">
    <name type="scientific">Lichenicola cladoniae</name>
    <dbReference type="NCBI Taxonomy" id="1484109"/>
    <lineage>
        <taxon>Bacteria</taxon>
        <taxon>Pseudomonadati</taxon>
        <taxon>Pseudomonadota</taxon>
        <taxon>Alphaproteobacteria</taxon>
        <taxon>Acetobacterales</taxon>
        <taxon>Acetobacteraceae</taxon>
        <taxon>Lichenicola</taxon>
    </lineage>
</organism>
<dbReference type="PRINTS" id="PR00455">
    <property type="entry name" value="HTHTETR"/>
</dbReference>
<dbReference type="RefSeq" id="WP_171834195.1">
    <property type="nucleotide sequence ID" value="NZ_CP053711.1"/>
</dbReference>
<dbReference type="PANTHER" id="PTHR30055:SF240">
    <property type="entry name" value="HTH-TYPE TRANSCRIPTIONAL REGULATOR ACRR"/>
    <property type="match status" value="1"/>
</dbReference>
<evidence type="ECO:0000256" key="2">
    <source>
        <dbReference type="ARBA" id="ARBA00023125"/>
    </source>
</evidence>
<gene>
    <name evidence="6" type="ORF">HN018_26845</name>
</gene>
<evidence type="ECO:0000313" key="7">
    <source>
        <dbReference type="Proteomes" id="UP000500767"/>
    </source>
</evidence>
<keyword evidence="6" id="KW-0614">Plasmid</keyword>
<evidence type="ECO:0000313" key="6">
    <source>
        <dbReference type="EMBL" id="QKE93749.1"/>
    </source>
</evidence>
<dbReference type="InterPro" id="IPR023772">
    <property type="entry name" value="DNA-bd_HTH_TetR-type_CS"/>
</dbReference>
<dbReference type="GO" id="GO:0003700">
    <property type="term" value="F:DNA-binding transcription factor activity"/>
    <property type="evidence" value="ECO:0007669"/>
    <property type="project" value="TreeGrafter"/>
</dbReference>
<dbReference type="PANTHER" id="PTHR30055">
    <property type="entry name" value="HTH-TYPE TRANSCRIPTIONAL REGULATOR RUTR"/>
    <property type="match status" value="1"/>
</dbReference>
<dbReference type="EMBL" id="CP053711">
    <property type="protein sequence ID" value="QKE93749.1"/>
    <property type="molecule type" value="Genomic_DNA"/>
</dbReference>
<dbReference type="Proteomes" id="UP000500767">
    <property type="component" value="Plasmid unnamed4"/>
</dbReference>
<keyword evidence="3" id="KW-0804">Transcription</keyword>
<accession>A0A6M8HYY2</accession>
<dbReference type="AlphaFoldDB" id="A0A6M8HYY2"/>
<reference evidence="6 7" key="1">
    <citation type="journal article" date="2014" name="World J. Microbiol. Biotechnol.">
        <title>Biodiversity and physiological characteristics of Antarctic and Arctic lichens-associated bacteria.</title>
        <authorList>
            <person name="Lee Y.M."/>
            <person name="Kim E.H."/>
            <person name="Lee H.K."/>
            <person name="Hong S.G."/>
        </authorList>
    </citation>
    <scope>NUCLEOTIDE SEQUENCE [LARGE SCALE GENOMIC DNA]</scope>
    <source>
        <strain evidence="6 7">PAMC 26569</strain>
        <plasmid evidence="6">unnamed4</plasmid>
    </source>
</reference>
<evidence type="ECO:0000259" key="5">
    <source>
        <dbReference type="PROSITE" id="PS50977"/>
    </source>
</evidence>
<dbReference type="InterPro" id="IPR001647">
    <property type="entry name" value="HTH_TetR"/>
</dbReference>
<dbReference type="PROSITE" id="PS01081">
    <property type="entry name" value="HTH_TETR_1"/>
    <property type="match status" value="1"/>
</dbReference>
<proteinExistence type="predicted"/>
<dbReference type="Gene3D" id="1.10.357.10">
    <property type="entry name" value="Tetracycline Repressor, domain 2"/>
    <property type="match status" value="1"/>
</dbReference>
<dbReference type="KEGG" id="lck:HN018_26845"/>
<name>A0A6M8HYY2_9PROT</name>
<dbReference type="Pfam" id="PF00440">
    <property type="entry name" value="TetR_N"/>
    <property type="match status" value="1"/>
</dbReference>
<feature type="DNA-binding region" description="H-T-H motif" evidence="4">
    <location>
        <begin position="33"/>
        <end position="52"/>
    </location>
</feature>
<dbReference type="InterPro" id="IPR050109">
    <property type="entry name" value="HTH-type_TetR-like_transc_reg"/>
</dbReference>
<dbReference type="PROSITE" id="PS50977">
    <property type="entry name" value="HTH_TETR_2"/>
    <property type="match status" value="1"/>
</dbReference>
<keyword evidence="1" id="KW-0805">Transcription regulation</keyword>
<dbReference type="SUPFAM" id="SSF46689">
    <property type="entry name" value="Homeodomain-like"/>
    <property type="match status" value="1"/>
</dbReference>
<sequence>MARQTKERAEQTRERIIDAAEQVFYRRGVARASLEEIAREAGVTRGAVYWHFSDKVEVFIAVEHRAQQPYEQMRAALRSSVSHAGNAEEAMQALETSIVEAFERIQSDELARLRLTVMLLRCDYVGEMAPALERQTAITRLFFSELQHYFNVVIPPPAPGSDWQPEDAAQVLQVVVHGSFMRWLRSPDEFPIGKGVIAIKAFIAALRKAWIPNV</sequence>
<protein>
    <submittedName>
        <fullName evidence="6">TetR family transcriptional regulator</fullName>
    </submittedName>
</protein>
<evidence type="ECO:0000256" key="3">
    <source>
        <dbReference type="ARBA" id="ARBA00023163"/>
    </source>
</evidence>
<evidence type="ECO:0000256" key="4">
    <source>
        <dbReference type="PROSITE-ProRule" id="PRU00335"/>
    </source>
</evidence>
<keyword evidence="2 4" id="KW-0238">DNA-binding</keyword>
<evidence type="ECO:0000256" key="1">
    <source>
        <dbReference type="ARBA" id="ARBA00023015"/>
    </source>
</evidence>
<dbReference type="InterPro" id="IPR009057">
    <property type="entry name" value="Homeodomain-like_sf"/>
</dbReference>
<dbReference type="GO" id="GO:0000976">
    <property type="term" value="F:transcription cis-regulatory region binding"/>
    <property type="evidence" value="ECO:0007669"/>
    <property type="project" value="TreeGrafter"/>
</dbReference>
<keyword evidence="7" id="KW-1185">Reference proteome</keyword>
<feature type="domain" description="HTH tetR-type" evidence="5">
    <location>
        <begin position="10"/>
        <end position="70"/>
    </location>
</feature>
<geneLocation type="plasmid" evidence="6 7">
    <name>unnamed4</name>
</geneLocation>